<feature type="region of interest" description="Disordered" evidence="1">
    <location>
        <begin position="1"/>
        <end position="21"/>
    </location>
</feature>
<dbReference type="EMBL" id="CYKH01000293">
    <property type="protein sequence ID" value="CUI12786.1"/>
    <property type="molecule type" value="Genomic_DNA"/>
</dbReference>
<dbReference type="AlphaFoldDB" id="A0A0S4KEE2"/>
<feature type="compositionally biased region" description="Acidic residues" evidence="1">
    <location>
        <begin position="60"/>
        <end position="85"/>
    </location>
</feature>
<name>A0A0S4KEE2_BODSA</name>
<feature type="region of interest" description="Disordered" evidence="1">
    <location>
        <begin position="53"/>
        <end position="106"/>
    </location>
</feature>
<reference evidence="3" key="1">
    <citation type="submission" date="2015-09" db="EMBL/GenBank/DDBJ databases">
        <authorList>
            <consortium name="Pathogen Informatics"/>
        </authorList>
    </citation>
    <scope>NUCLEOTIDE SEQUENCE [LARGE SCALE GENOMIC DNA]</scope>
    <source>
        <strain evidence="3">Lake Konstanz</strain>
    </source>
</reference>
<keyword evidence="3" id="KW-1185">Reference proteome</keyword>
<feature type="compositionally biased region" description="Basic residues" evidence="1">
    <location>
        <begin position="189"/>
        <end position="203"/>
    </location>
</feature>
<protein>
    <submittedName>
        <fullName evidence="2">Uncharacterized protein</fullName>
    </submittedName>
</protein>
<evidence type="ECO:0000256" key="1">
    <source>
        <dbReference type="SAM" id="MobiDB-lite"/>
    </source>
</evidence>
<gene>
    <name evidence="2" type="ORF">BSAL_03825</name>
</gene>
<dbReference type="OrthoDB" id="61815at2759"/>
<feature type="region of interest" description="Disordered" evidence="1">
    <location>
        <begin position="186"/>
        <end position="228"/>
    </location>
</feature>
<evidence type="ECO:0000313" key="2">
    <source>
        <dbReference type="EMBL" id="CUI12786.1"/>
    </source>
</evidence>
<evidence type="ECO:0000313" key="3">
    <source>
        <dbReference type="Proteomes" id="UP000051952"/>
    </source>
</evidence>
<dbReference type="VEuPathDB" id="TriTrypDB:BSAL_03825"/>
<sequence>IVARRRGYMTDHDKPNRSKSAKEILKMYVDGVFVFAHPPPGLALTVPEEFMVHEKAAGTTEDDEWEDDEGSDEEKEGDEWEDISSADEARALSQDGDSHAGDTDDEAAAEPPMFFARPRGQLTQSELFNMEHNVTMMNAPQKVTHRKKKTNHQLEPDLGVIIHEDGEVELAIDSDDGIVAYNENQLPKHMIRPQEKKKSKRTQRREAKRAGTDAPTNPTRRVVALESK</sequence>
<organism evidence="2 3">
    <name type="scientific">Bodo saltans</name>
    <name type="common">Flagellated protozoan</name>
    <dbReference type="NCBI Taxonomy" id="75058"/>
    <lineage>
        <taxon>Eukaryota</taxon>
        <taxon>Discoba</taxon>
        <taxon>Euglenozoa</taxon>
        <taxon>Kinetoplastea</taxon>
        <taxon>Metakinetoplastina</taxon>
        <taxon>Eubodonida</taxon>
        <taxon>Bodonidae</taxon>
        <taxon>Bodo</taxon>
    </lineage>
</organism>
<feature type="compositionally biased region" description="Basic and acidic residues" evidence="1">
    <location>
        <begin position="8"/>
        <end position="21"/>
    </location>
</feature>
<dbReference type="Proteomes" id="UP000051952">
    <property type="component" value="Unassembled WGS sequence"/>
</dbReference>
<proteinExistence type="predicted"/>
<accession>A0A0S4KEE2</accession>
<feature type="non-terminal residue" evidence="2">
    <location>
        <position position="1"/>
    </location>
</feature>